<organism evidence="3 4">
    <name type="scientific">Stutzerimonas degradans</name>
    <dbReference type="NCBI Taxonomy" id="2968968"/>
    <lineage>
        <taxon>Bacteria</taxon>
        <taxon>Pseudomonadati</taxon>
        <taxon>Pseudomonadota</taxon>
        <taxon>Gammaproteobacteria</taxon>
        <taxon>Pseudomonadales</taxon>
        <taxon>Pseudomonadaceae</taxon>
        <taxon>Stutzerimonas</taxon>
    </lineage>
</organism>
<dbReference type="PRINTS" id="PR00813">
    <property type="entry name" value="BCTERIALGSPG"/>
</dbReference>
<proteinExistence type="predicted"/>
<name>A0A8E2QGJ1_9GAMM</name>
<dbReference type="InterPro" id="IPR000983">
    <property type="entry name" value="Bac_GSPG_pilin"/>
</dbReference>
<dbReference type="NCBIfam" id="TIGR02532">
    <property type="entry name" value="IV_pilin_GFxxxE"/>
    <property type="match status" value="1"/>
</dbReference>
<dbReference type="Pfam" id="PF07963">
    <property type="entry name" value="N_methyl"/>
    <property type="match status" value="1"/>
</dbReference>
<dbReference type="Proteomes" id="UP000235881">
    <property type="component" value="Unassembled WGS sequence"/>
</dbReference>
<sequence length="146" mass="15729">MKTFVPHQRLIRGFTLIELMVVIAIIGVLAAIAYPSYQEHVRSAKRADAQTALMELAQFMERYYTSNGRYVDAAGDGPDLPFTEAPRDGASKSYDLSLAGATASSYTLQAVPKASMTNDECGTLTLANTGAKGQDAEATASKCWKK</sequence>
<accession>A0A8E2QGJ1</accession>
<dbReference type="InterPro" id="IPR031982">
    <property type="entry name" value="PilE-like"/>
</dbReference>
<dbReference type="RefSeq" id="WP_102827647.1">
    <property type="nucleotide sequence ID" value="NZ_CP065721.1"/>
</dbReference>
<dbReference type="InterPro" id="IPR012902">
    <property type="entry name" value="N_methyl_site"/>
</dbReference>
<dbReference type="SUPFAM" id="SSF54523">
    <property type="entry name" value="Pili subunits"/>
    <property type="match status" value="1"/>
</dbReference>
<dbReference type="GO" id="GO:0015627">
    <property type="term" value="C:type II protein secretion system complex"/>
    <property type="evidence" value="ECO:0007669"/>
    <property type="project" value="InterPro"/>
</dbReference>
<dbReference type="GO" id="GO:0015628">
    <property type="term" value="P:protein secretion by the type II secretion system"/>
    <property type="evidence" value="ECO:0007669"/>
    <property type="project" value="InterPro"/>
</dbReference>
<dbReference type="AlphaFoldDB" id="A0A8E2QGJ1"/>
<reference evidence="3 4" key="1">
    <citation type="submission" date="2018-01" db="EMBL/GenBank/DDBJ databases">
        <title>Denitrification phenotypes of diverse strains of Pseudomonas stutzeri.</title>
        <authorList>
            <person name="Milligan D.A."/>
            <person name="Bergaust L."/>
            <person name="Bakken L.R."/>
            <person name="Frostegard A."/>
        </authorList>
    </citation>
    <scope>NUCLEOTIDE SEQUENCE [LARGE SCALE GENOMIC DNA]</scope>
    <source>
        <strain evidence="3 4">DSM 50238</strain>
    </source>
</reference>
<evidence type="ECO:0000313" key="4">
    <source>
        <dbReference type="Proteomes" id="UP000235881"/>
    </source>
</evidence>
<protein>
    <submittedName>
        <fullName evidence="3">Type IV pilin</fullName>
    </submittedName>
</protein>
<dbReference type="InterPro" id="IPR045584">
    <property type="entry name" value="Pilin-like"/>
</dbReference>
<comment type="caution">
    <text evidence="3">The sequence shown here is derived from an EMBL/GenBank/DDBJ whole genome shotgun (WGS) entry which is preliminary data.</text>
</comment>
<dbReference type="EMBL" id="POUK01000001">
    <property type="protein sequence ID" value="PNF78407.1"/>
    <property type="molecule type" value="Genomic_DNA"/>
</dbReference>
<dbReference type="PROSITE" id="PS00409">
    <property type="entry name" value="PROKAR_NTER_METHYL"/>
    <property type="match status" value="1"/>
</dbReference>
<evidence type="ECO:0000256" key="1">
    <source>
        <dbReference type="ARBA" id="ARBA00022481"/>
    </source>
</evidence>
<dbReference type="PANTHER" id="PTHR30093:SF47">
    <property type="entry name" value="TYPE IV PILUS NON-CORE MINOR PILIN PILE"/>
    <property type="match status" value="1"/>
</dbReference>
<dbReference type="GO" id="GO:0043683">
    <property type="term" value="P:type IV pilus assembly"/>
    <property type="evidence" value="ECO:0007669"/>
    <property type="project" value="InterPro"/>
</dbReference>
<keyword evidence="4" id="KW-1185">Reference proteome</keyword>
<keyword evidence="2" id="KW-0812">Transmembrane</keyword>
<keyword evidence="1" id="KW-0488">Methylation</keyword>
<gene>
    <name evidence="3" type="ORF">CXK95_03675</name>
</gene>
<evidence type="ECO:0000256" key="2">
    <source>
        <dbReference type="SAM" id="Phobius"/>
    </source>
</evidence>
<evidence type="ECO:0000313" key="3">
    <source>
        <dbReference type="EMBL" id="PNF78407.1"/>
    </source>
</evidence>
<dbReference type="Gene3D" id="3.30.700.10">
    <property type="entry name" value="Glycoprotein, Type 4 Pilin"/>
    <property type="match status" value="1"/>
</dbReference>
<feature type="transmembrane region" description="Helical" evidence="2">
    <location>
        <begin position="12"/>
        <end position="34"/>
    </location>
</feature>
<keyword evidence="2" id="KW-0472">Membrane</keyword>
<dbReference type="PANTHER" id="PTHR30093">
    <property type="entry name" value="GENERAL SECRETION PATHWAY PROTEIN G"/>
    <property type="match status" value="1"/>
</dbReference>
<keyword evidence="2" id="KW-1133">Transmembrane helix</keyword>
<dbReference type="Pfam" id="PF16732">
    <property type="entry name" value="ComP_DUS"/>
    <property type="match status" value="1"/>
</dbReference>